<dbReference type="AlphaFoldDB" id="A0A084E9W5"/>
<name>A0A084E9W5_SPHYA</name>
<reference evidence="1 2" key="1">
    <citation type="submission" date="2014-03" db="EMBL/GenBank/DDBJ databases">
        <title>Genome sequence of Sphingobium yanoikuyae B1.</title>
        <authorList>
            <person name="Gan H.M."/>
            <person name="Gan H.Y."/>
            <person name="Savka M.A."/>
        </authorList>
    </citation>
    <scope>NUCLEOTIDE SEQUENCE [LARGE SCALE GENOMIC DNA]</scope>
    <source>
        <strain evidence="1 2">B1</strain>
    </source>
</reference>
<evidence type="ECO:0000313" key="1">
    <source>
        <dbReference type="EMBL" id="KEZ14757.1"/>
    </source>
</evidence>
<dbReference type="Proteomes" id="UP000028534">
    <property type="component" value="Unassembled WGS sequence"/>
</dbReference>
<dbReference type="EMBL" id="JGVR01000047">
    <property type="protein sequence ID" value="KEZ14757.1"/>
    <property type="molecule type" value="Genomic_DNA"/>
</dbReference>
<evidence type="ECO:0000313" key="2">
    <source>
        <dbReference type="Proteomes" id="UP000028534"/>
    </source>
</evidence>
<dbReference type="eggNOG" id="COG3706">
    <property type="taxonomic scope" value="Bacteria"/>
</dbReference>
<accession>A0A084E9W5</accession>
<dbReference type="STRING" id="13690.AX777_23040"/>
<dbReference type="PATRIC" id="fig|13690.10.peg.4803"/>
<proteinExistence type="predicted"/>
<comment type="caution">
    <text evidence="1">The sequence shown here is derived from an EMBL/GenBank/DDBJ whole genome shotgun (WGS) entry which is preliminary data.</text>
</comment>
<organism evidence="1 2">
    <name type="scientific">Sphingobium yanoikuyae</name>
    <name type="common">Sphingomonas yanoikuyae</name>
    <dbReference type="NCBI Taxonomy" id="13690"/>
    <lineage>
        <taxon>Bacteria</taxon>
        <taxon>Pseudomonadati</taxon>
        <taxon>Pseudomonadota</taxon>
        <taxon>Alphaproteobacteria</taxon>
        <taxon>Sphingomonadales</taxon>
        <taxon>Sphingomonadaceae</taxon>
        <taxon>Sphingobium</taxon>
    </lineage>
</organism>
<protein>
    <submittedName>
        <fullName evidence="1">Diguanylate cyclase (GGDEF) domain-containing protein</fullName>
    </submittedName>
</protein>
<sequence>MMCESLMPRLFRTILPLLCMIACMVMMALGWSSPAAAEMLRIGHPLCHAVSQAVAQGDRAPSPFACRGAPLGYQKGTLWLRATLPARAGEPDDLSLIVHSSRFDRLGVAFTFADGAVERQHVRSGDFGPHWRAGGQLAFRAPRRDAALTAVTLRFDKVASARLLRIRLVGEAQKAPRRPRFIITPGQTGDVTQAPALLHGQESGVVLADKAYDSNALRTIIAKMGPKRSYLQTAAVRSPSRMTR</sequence>
<gene>
    <name evidence="1" type="ORF">CP98_04662</name>
</gene>